<dbReference type="AlphaFoldDB" id="A0A0C3QLL3"/>
<feature type="region of interest" description="Disordered" evidence="1">
    <location>
        <begin position="302"/>
        <end position="382"/>
    </location>
</feature>
<feature type="compositionally biased region" description="Basic and acidic residues" evidence="1">
    <location>
        <begin position="54"/>
        <end position="63"/>
    </location>
</feature>
<dbReference type="EMBL" id="KN823007">
    <property type="protein sequence ID" value="KIO27544.1"/>
    <property type="molecule type" value="Genomic_DNA"/>
</dbReference>
<sequence length="397" mass="42637">MVTPPSKPTSQQRTTSSTNFNSGSKRFMDPNASLLDALRAVSIHSPAAPAPDKGGNREDHDQRSPAYIRVSNQGTPGGPPIASGRVPSHSTPIGSPSNSSTHSPACSLRPNIARVNFGLWSPHNHLGWFEDSILSGVFHPPASNVESPTENTHNDTSTSRSTSPEEVWLDPMESMPGGLYGAKDSLPNFHRIALRNASRNSTHYAPALTFLLGQHAVNYMYLHYFSAGSTVVVANAYDTFQNDPRAFVEHMVREGMAPRQAAYLWTIIAPESVDSPQMDFSYFLWATGVRALARGGGLARRGVGVEGQETDGTQQGQDLEEGAVGTEANDLKAGDAEADDAEAEGTEAGNAEAGDGEAGDVNPDNNISRPVQGEEPDYMDIDDEIEYIDFPEEGENL</sequence>
<evidence type="ECO:0000313" key="2">
    <source>
        <dbReference type="EMBL" id="KIO27544.1"/>
    </source>
</evidence>
<feature type="compositionally biased region" description="Polar residues" evidence="1">
    <location>
        <begin position="88"/>
        <end position="104"/>
    </location>
</feature>
<reference evidence="2 3" key="1">
    <citation type="submission" date="2014-04" db="EMBL/GenBank/DDBJ databases">
        <authorList>
            <consortium name="DOE Joint Genome Institute"/>
            <person name="Kuo A."/>
            <person name="Girlanda M."/>
            <person name="Perotto S."/>
            <person name="Kohler A."/>
            <person name="Nagy L.G."/>
            <person name="Floudas D."/>
            <person name="Copeland A."/>
            <person name="Barry K.W."/>
            <person name="Cichocki N."/>
            <person name="Veneault-Fourrey C."/>
            <person name="LaButti K."/>
            <person name="Lindquist E.A."/>
            <person name="Lipzen A."/>
            <person name="Lundell T."/>
            <person name="Morin E."/>
            <person name="Murat C."/>
            <person name="Sun H."/>
            <person name="Tunlid A."/>
            <person name="Henrissat B."/>
            <person name="Grigoriev I.V."/>
            <person name="Hibbett D.S."/>
            <person name="Martin F."/>
            <person name="Nordberg H.P."/>
            <person name="Cantor M.N."/>
            <person name="Hua S.X."/>
        </authorList>
    </citation>
    <scope>NUCLEOTIDE SEQUENCE [LARGE SCALE GENOMIC DNA]</scope>
    <source>
        <strain evidence="2 3">MUT 4182</strain>
    </source>
</reference>
<accession>A0A0C3QLL3</accession>
<proteinExistence type="predicted"/>
<dbReference type="Proteomes" id="UP000054248">
    <property type="component" value="Unassembled WGS sequence"/>
</dbReference>
<feature type="compositionally biased region" description="Acidic residues" evidence="1">
    <location>
        <begin position="336"/>
        <end position="345"/>
    </location>
</feature>
<name>A0A0C3QLL3_9AGAM</name>
<feature type="compositionally biased region" description="Low complexity" evidence="1">
    <location>
        <begin position="302"/>
        <end position="317"/>
    </location>
</feature>
<feature type="region of interest" description="Disordered" evidence="1">
    <location>
        <begin position="1"/>
        <end position="105"/>
    </location>
</feature>
<dbReference type="OrthoDB" id="3254429at2759"/>
<dbReference type="HOGENOM" id="CLU_046034_0_0_1"/>
<evidence type="ECO:0000313" key="3">
    <source>
        <dbReference type="Proteomes" id="UP000054248"/>
    </source>
</evidence>
<feature type="region of interest" description="Disordered" evidence="1">
    <location>
        <begin position="140"/>
        <end position="165"/>
    </location>
</feature>
<gene>
    <name evidence="2" type="ORF">M407DRAFT_23229</name>
</gene>
<keyword evidence="3" id="KW-1185">Reference proteome</keyword>
<feature type="compositionally biased region" description="Polar residues" evidence="1">
    <location>
        <begin position="8"/>
        <end position="24"/>
    </location>
</feature>
<reference evidence="3" key="2">
    <citation type="submission" date="2015-01" db="EMBL/GenBank/DDBJ databases">
        <title>Evolutionary Origins and Diversification of the Mycorrhizal Mutualists.</title>
        <authorList>
            <consortium name="DOE Joint Genome Institute"/>
            <consortium name="Mycorrhizal Genomics Consortium"/>
            <person name="Kohler A."/>
            <person name="Kuo A."/>
            <person name="Nagy L.G."/>
            <person name="Floudas D."/>
            <person name="Copeland A."/>
            <person name="Barry K.W."/>
            <person name="Cichocki N."/>
            <person name="Veneault-Fourrey C."/>
            <person name="LaButti K."/>
            <person name="Lindquist E.A."/>
            <person name="Lipzen A."/>
            <person name="Lundell T."/>
            <person name="Morin E."/>
            <person name="Murat C."/>
            <person name="Riley R."/>
            <person name="Ohm R."/>
            <person name="Sun H."/>
            <person name="Tunlid A."/>
            <person name="Henrissat B."/>
            <person name="Grigoriev I.V."/>
            <person name="Hibbett D.S."/>
            <person name="Martin F."/>
        </authorList>
    </citation>
    <scope>NUCLEOTIDE SEQUENCE [LARGE SCALE GENOMIC DNA]</scope>
    <source>
        <strain evidence="3">MUT 4182</strain>
    </source>
</reference>
<protein>
    <submittedName>
        <fullName evidence="2">Uncharacterized protein</fullName>
    </submittedName>
</protein>
<organism evidence="2 3">
    <name type="scientific">Tulasnella calospora MUT 4182</name>
    <dbReference type="NCBI Taxonomy" id="1051891"/>
    <lineage>
        <taxon>Eukaryota</taxon>
        <taxon>Fungi</taxon>
        <taxon>Dikarya</taxon>
        <taxon>Basidiomycota</taxon>
        <taxon>Agaricomycotina</taxon>
        <taxon>Agaricomycetes</taxon>
        <taxon>Cantharellales</taxon>
        <taxon>Tulasnellaceae</taxon>
        <taxon>Tulasnella</taxon>
    </lineage>
</organism>
<evidence type="ECO:0000256" key="1">
    <source>
        <dbReference type="SAM" id="MobiDB-lite"/>
    </source>
</evidence>
<feature type="compositionally biased region" description="Polar residues" evidence="1">
    <location>
        <begin position="144"/>
        <end position="164"/>
    </location>
</feature>